<evidence type="ECO:0000313" key="3">
    <source>
        <dbReference type="Proteomes" id="UP000028980"/>
    </source>
</evidence>
<keyword evidence="1" id="KW-0472">Membrane</keyword>
<protein>
    <submittedName>
        <fullName evidence="2">Lipopolysaccharide biosynthesis protein</fullName>
    </submittedName>
</protein>
<feature type="transmembrane region" description="Helical" evidence="1">
    <location>
        <begin position="12"/>
        <end position="39"/>
    </location>
</feature>
<dbReference type="AlphaFoldDB" id="A0A081D929"/>
<reference evidence="2 3" key="1">
    <citation type="journal article" date="2014" name="Genome Announc.">
        <title>Draft Genome Sequences of Marine Flavobacterium Nonlabens Strains NR17, NR24, NR27, NR32, NR33, and Ara13.</title>
        <authorList>
            <person name="Nakanishi M."/>
            <person name="Meirelles P."/>
            <person name="Suzuki R."/>
            <person name="Takatani N."/>
            <person name="Mino S."/>
            <person name="Suda W."/>
            <person name="Oshima K."/>
            <person name="Hattori M."/>
            <person name="Ohkuma M."/>
            <person name="Hosokawa M."/>
            <person name="Miyashita K."/>
            <person name="Thompson F.L."/>
            <person name="Niwa A."/>
            <person name="Sawabe T."/>
            <person name="Sawabe T."/>
        </authorList>
    </citation>
    <scope>NUCLEOTIDE SEQUENCE [LARGE SCALE GENOMIC DNA]</scope>
    <source>
        <strain evidence="3">JCM19296</strain>
    </source>
</reference>
<dbReference type="Proteomes" id="UP000028980">
    <property type="component" value="Unassembled WGS sequence"/>
</dbReference>
<keyword evidence="1" id="KW-0812">Transmembrane</keyword>
<gene>
    <name evidence="2" type="ORF">JCM19296_1017</name>
</gene>
<accession>A0A081D929</accession>
<sequence>MRSLLSFFTKNVLLKVASFNGVFILIRIGIGAIMSRIIADYAGAAGMAIMGNLRNFTQGIQTFAVLGGFEHGLVSYAAAYRKDFTELKNITKLHGLYQSYLV</sequence>
<evidence type="ECO:0000313" key="2">
    <source>
        <dbReference type="EMBL" id="GAK75425.1"/>
    </source>
</evidence>
<keyword evidence="1" id="KW-1133">Transmembrane helix</keyword>
<dbReference type="EMBL" id="BBLG01000002">
    <property type="protein sequence ID" value="GAK75425.1"/>
    <property type="molecule type" value="Genomic_DNA"/>
</dbReference>
<feature type="transmembrane region" description="Helical" evidence="1">
    <location>
        <begin position="59"/>
        <end position="79"/>
    </location>
</feature>
<organism evidence="2 3">
    <name type="scientific">Nonlabens ulvanivorans</name>
    <name type="common">Persicivirga ulvanivorans</name>
    <dbReference type="NCBI Taxonomy" id="906888"/>
    <lineage>
        <taxon>Bacteria</taxon>
        <taxon>Pseudomonadati</taxon>
        <taxon>Bacteroidota</taxon>
        <taxon>Flavobacteriia</taxon>
        <taxon>Flavobacteriales</taxon>
        <taxon>Flavobacteriaceae</taxon>
        <taxon>Nonlabens</taxon>
    </lineage>
</organism>
<evidence type="ECO:0000256" key="1">
    <source>
        <dbReference type="SAM" id="Phobius"/>
    </source>
</evidence>
<comment type="caution">
    <text evidence="2">The sequence shown here is derived from an EMBL/GenBank/DDBJ whole genome shotgun (WGS) entry which is preliminary data.</text>
</comment>
<proteinExistence type="predicted"/>
<name>A0A081D929_NONUL</name>